<dbReference type="RefSeq" id="WP_284132151.1">
    <property type="nucleotide sequence ID" value="NZ_JASKYM010000002.1"/>
</dbReference>
<dbReference type="CDD" id="cd16922">
    <property type="entry name" value="HATPase_EvgS-ArcB-TorS-like"/>
    <property type="match status" value="1"/>
</dbReference>
<dbReference type="EC" id="2.7.13.3" evidence="2"/>
<dbReference type="CDD" id="cd00082">
    <property type="entry name" value="HisKA"/>
    <property type="match status" value="1"/>
</dbReference>
<gene>
    <name evidence="8" type="ORF">QOZ84_06525</name>
</gene>
<dbReference type="InterPro" id="IPR000014">
    <property type="entry name" value="PAS"/>
</dbReference>
<keyword evidence="4" id="KW-0808">Transferase</keyword>
<dbReference type="Proteomes" id="UP001301012">
    <property type="component" value="Unassembled WGS sequence"/>
</dbReference>
<comment type="catalytic activity">
    <reaction evidence="1">
        <text>ATP + protein L-histidine = ADP + protein N-phospho-L-histidine.</text>
        <dbReference type="EC" id="2.7.13.3"/>
    </reaction>
</comment>
<evidence type="ECO:0000313" key="8">
    <source>
        <dbReference type="EMBL" id="MDK2563197.1"/>
    </source>
</evidence>
<keyword evidence="6" id="KW-0902">Two-component regulatory system</keyword>
<dbReference type="PANTHER" id="PTHR43047">
    <property type="entry name" value="TWO-COMPONENT HISTIDINE PROTEIN KINASE"/>
    <property type="match status" value="1"/>
</dbReference>
<dbReference type="Pfam" id="PF13188">
    <property type="entry name" value="PAS_8"/>
    <property type="match status" value="2"/>
</dbReference>
<dbReference type="SUPFAM" id="SSF55785">
    <property type="entry name" value="PYP-like sensor domain (PAS domain)"/>
    <property type="match status" value="2"/>
</dbReference>
<evidence type="ECO:0000256" key="5">
    <source>
        <dbReference type="ARBA" id="ARBA00022777"/>
    </source>
</evidence>
<proteinExistence type="predicted"/>
<evidence type="ECO:0000256" key="2">
    <source>
        <dbReference type="ARBA" id="ARBA00012438"/>
    </source>
</evidence>
<dbReference type="SUPFAM" id="SSF55874">
    <property type="entry name" value="ATPase domain of HSP90 chaperone/DNA topoisomerase II/histidine kinase"/>
    <property type="match status" value="1"/>
</dbReference>
<dbReference type="InterPro" id="IPR004358">
    <property type="entry name" value="Sig_transdc_His_kin-like_C"/>
</dbReference>
<keyword evidence="5 8" id="KW-0418">Kinase</keyword>
<dbReference type="Gene3D" id="3.30.565.10">
    <property type="entry name" value="Histidine kinase-like ATPase, C-terminal domain"/>
    <property type="match status" value="1"/>
</dbReference>
<dbReference type="InterPro" id="IPR035965">
    <property type="entry name" value="PAS-like_dom_sf"/>
</dbReference>
<evidence type="ECO:0000256" key="1">
    <source>
        <dbReference type="ARBA" id="ARBA00000085"/>
    </source>
</evidence>
<dbReference type="GO" id="GO:0016301">
    <property type="term" value="F:kinase activity"/>
    <property type="evidence" value="ECO:0007669"/>
    <property type="project" value="UniProtKB-KW"/>
</dbReference>
<evidence type="ECO:0000313" key="9">
    <source>
        <dbReference type="Proteomes" id="UP001301012"/>
    </source>
</evidence>
<dbReference type="EMBL" id="JASKYM010000002">
    <property type="protein sequence ID" value="MDK2563197.1"/>
    <property type="molecule type" value="Genomic_DNA"/>
</dbReference>
<sequence>MELKIDKQKLNLYKKHISSSANEIDLECRLQSQYKDEILELNTKISQSIEKSDNPIFILDNTKNYIYSNESFKKLIKLDKLNEYEFDIYLYLNLKFTNSDEVIKGINKNSSKIVKSYDGRIYKFISKRDIIEGKNIIICILNDITESMMIQNELAESEERCKKLMDILNDGVMIHDTNTITYINNKAIELFELEGNSHSEVLIDNVEANINKKFRKKFIDNINLVQFGKKDKSTTKIETKEGKTVEFITTNIVLNNKKMLLSIAIDISILENALTEIEQSEKTYKLLLQTLPEGIIIIDKQTNNYIYRNKAMIKILKDIGVDNLNNIIKKYLNKHENGSFKKFTVNNGQIRDINIAIINSSEENTFVVVVRLLDDKQKAEKMKETLAQISDKYRFKTEFLSDLSNDIKKPINTIFETNKILYLNKDRYDSQYIDNYTRLVRQNCYRLMRLLNNIQEIGNLENGMYKIDLKKYDIIKLVKDLVEKSKKYTNEKGLEIKFKSNVEKKIFAIDKEKIEKIILNLLSNSIKFTEKGGKITISVISEDEELKIYVKDTGVGIPEDKIDLIFESFEQVDRTLSRGAEGSGIGLSLVKKLVDAQDARISVKSEVDKGSEFIIILKDNIHQKQLASEVSSGYDFSDNEKIDIEFSDIYFNYSY</sequence>
<dbReference type="PANTHER" id="PTHR43047:SF72">
    <property type="entry name" value="OSMOSENSING HISTIDINE PROTEIN KINASE SLN1"/>
    <property type="match status" value="1"/>
</dbReference>
<dbReference type="Pfam" id="PF02518">
    <property type="entry name" value="HATPase_c"/>
    <property type="match status" value="1"/>
</dbReference>
<evidence type="ECO:0000259" key="7">
    <source>
        <dbReference type="PROSITE" id="PS50109"/>
    </source>
</evidence>
<evidence type="ECO:0000256" key="4">
    <source>
        <dbReference type="ARBA" id="ARBA00022679"/>
    </source>
</evidence>
<dbReference type="Gene3D" id="3.30.450.20">
    <property type="entry name" value="PAS domain"/>
    <property type="match status" value="1"/>
</dbReference>
<accession>A0ABT7E912</accession>
<evidence type="ECO:0000256" key="3">
    <source>
        <dbReference type="ARBA" id="ARBA00022553"/>
    </source>
</evidence>
<keyword evidence="9" id="KW-1185">Reference proteome</keyword>
<dbReference type="InterPro" id="IPR005467">
    <property type="entry name" value="His_kinase_dom"/>
</dbReference>
<dbReference type="InterPro" id="IPR036890">
    <property type="entry name" value="HATPase_C_sf"/>
</dbReference>
<dbReference type="InterPro" id="IPR003661">
    <property type="entry name" value="HisK_dim/P_dom"/>
</dbReference>
<protein>
    <recommendedName>
        <fullName evidence="2">histidine kinase</fullName>
        <ecNumber evidence="2">2.7.13.3</ecNumber>
    </recommendedName>
</protein>
<comment type="caution">
    <text evidence="8">The sequence shown here is derived from an EMBL/GenBank/DDBJ whole genome shotgun (WGS) entry which is preliminary data.</text>
</comment>
<dbReference type="InterPro" id="IPR036097">
    <property type="entry name" value="HisK_dim/P_sf"/>
</dbReference>
<evidence type="ECO:0000256" key="6">
    <source>
        <dbReference type="ARBA" id="ARBA00023012"/>
    </source>
</evidence>
<dbReference type="Gene3D" id="1.10.287.130">
    <property type="match status" value="1"/>
</dbReference>
<name>A0ABT7E912_9FIRM</name>
<feature type="domain" description="Histidine kinase" evidence="7">
    <location>
        <begin position="402"/>
        <end position="621"/>
    </location>
</feature>
<dbReference type="InterPro" id="IPR003594">
    <property type="entry name" value="HATPase_dom"/>
</dbReference>
<dbReference type="SMART" id="SM00091">
    <property type="entry name" value="PAS"/>
    <property type="match status" value="3"/>
</dbReference>
<dbReference type="SUPFAM" id="SSF47384">
    <property type="entry name" value="Homodimeric domain of signal transducing histidine kinase"/>
    <property type="match status" value="1"/>
</dbReference>
<dbReference type="PRINTS" id="PR00344">
    <property type="entry name" value="BCTRLSENSOR"/>
</dbReference>
<dbReference type="SMART" id="SM00387">
    <property type="entry name" value="HATPase_c"/>
    <property type="match status" value="1"/>
</dbReference>
<reference evidence="8 9" key="1">
    <citation type="submission" date="2023-05" db="EMBL/GenBank/DDBJ databases">
        <title>Rombocin, a short stable natural nisin variant, displays selective antimicrobial activity against Listeria monocytogenes and employs dual mode of action to kill target bacterial strains.</title>
        <authorList>
            <person name="Wambui J."/>
            <person name="Stephan R."/>
            <person name="Kuipers O.P."/>
        </authorList>
    </citation>
    <scope>NUCLEOTIDE SEQUENCE [LARGE SCALE GENOMIC DNA]</scope>
    <source>
        <strain evidence="8 9">RC002</strain>
    </source>
</reference>
<organism evidence="8 9">
    <name type="scientific">Romboutsia sedimentorum</name>
    <dbReference type="NCBI Taxonomy" id="1368474"/>
    <lineage>
        <taxon>Bacteria</taxon>
        <taxon>Bacillati</taxon>
        <taxon>Bacillota</taxon>
        <taxon>Clostridia</taxon>
        <taxon>Peptostreptococcales</taxon>
        <taxon>Peptostreptococcaceae</taxon>
        <taxon>Romboutsia</taxon>
    </lineage>
</organism>
<dbReference type="PROSITE" id="PS50109">
    <property type="entry name" value="HIS_KIN"/>
    <property type="match status" value="1"/>
</dbReference>
<keyword evidence="3" id="KW-0597">Phosphoprotein</keyword>